<dbReference type="GO" id="GO:0051536">
    <property type="term" value="F:iron-sulfur cluster binding"/>
    <property type="evidence" value="ECO:0007669"/>
    <property type="project" value="UniProtKB-KW"/>
</dbReference>
<keyword evidence="2 5" id="KW-0479">Metal-binding</keyword>
<reference evidence="9" key="1">
    <citation type="submission" date="2016-10" db="EMBL/GenBank/DDBJ databases">
        <authorList>
            <person name="Varghese N."/>
            <person name="Submissions S."/>
        </authorList>
    </citation>
    <scope>NUCLEOTIDE SEQUENCE [LARGE SCALE GENOMIC DNA]</scope>
    <source>
        <strain evidence="9">NLAE-zl-G277</strain>
    </source>
</reference>
<feature type="binding site" evidence="5">
    <location>
        <position position="77"/>
    </location>
    <ligand>
        <name>[4Fe-4S] cluster</name>
        <dbReference type="ChEBI" id="CHEBI:49883"/>
        <note>4Fe-4S-S-AdoMet</note>
    </ligand>
</feature>
<evidence type="ECO:0000313" key="8">
    <source>
        <dbReference type="EMBL" id="SET65920.1"/>
    </source>
</evidence>
<evidence type="ECO:0000313" key="9">
    <source>
        <dbReference type="Proteomes" id="UP000198508"/>
    </source>
</evidence>
<dbReference type="SFLD" id="SFLDG01099">
    <property type="entry name" value="Uncharacterised_Radical_SAM_Su"/>
    <property type="match status" value="1"/>
</dbReference>
<proteinExistence type="predicted"/>
<feature type="binding site" evidence="5">
    <location>
        <position position="70"/>
    </location>
    <ligand>
        <name>[4Fe-4S] cluster</name>
        <dbReference type="ChEBI" id="CHEBI:49883"/>
        <note>4Fe-4S-S-AdoMet</note>
    </ligand>
</feature>
<sequence>MNDPITRQMYQSCRLCPRMCGIDRSRGTGFCGCGDTLRAARAALHQWEEPCLSGAEGQPGGSGTVFFSGCTLRCLFCQNYRISSENFGKELTPDQLAAVFLDLQAQGAHNLNLVTATQYLPDIIEALDQVKDRLHIPVVYNCGGYERLETVKALAPYVDIWLPDFKYFDNRLAAKYSKAPDYFETAAAAIGQMIAQTGPPVYDIPRPVSDSRPASDSRPLSAPTTKTSGAAAPLMKKGVIIRHMVLPSHRRDSIALLRWIKEHYPDGHYLISLMSQYTPFFHSKDYPELNRRITTYEYNQVVDEAIALGLTDGFMQEKSSAKEEYTPPFDLEGL</sequence>
<comment type="cofactor">
    <cofactor evidence="5">
        <name>[4Fe-4S] cluster</name>
        <dbReference type="ChEBI" id="CHEBI:49883"/>
    </cofactor>
    <text evidence="5">Binds 1 [4Fe-4S] cluster. The cluster is coordinated with 3 cysteines and an exchangeable S-adenosyl-L-methionine.</text>
</comment>
<dbReference type="EMBL" id="FOIM01000010">
    <property type="protein sequence ID" value="SET65920.1"/>
    <property type="molecule type" value="Genomic_DNA"/>
</dbReference>
<dbReference type="GO" id="GO:0016829">
    <property type="term" value="F:lyase activity"/>
    <property type="evidence" value="ECO:0007669"/>
    <property type="project" value="UniProtKB-KW"/>
</dbReference>
<dbReference type="Pfam" id="PF04055">
    <property type="entry name" value="Radical_SAM"/>
    <property type="match status" value="1"/>
</dbReference>
<feature type="domain" description="Radical SAM core" evidence="7">
    <location>
        <begin position="65"/>
        <end position="186"/>
    </location>
</feature>
<dbReference type="InterPro" id="IPR040085">
    <property type="entry name" value="MJ0674-like"/>
</dbReference>
<evidence type="ECO:0000256" key="5">
    <source>
        <dbReference type="PIRSR" id="PIRSR004869-50"/>
    </source>
</evidence>
<keyword evidence="3 5" id="KW-0408">Iron</keyword>
<dbReference type="InterPro" id="IPR013785">
    <property type="entry name" value="Aldolase_TIM"/>
</dbReference>
<protein>
    <submittedName>
        <fullName evidence="8">Putative pyruvate formate lyase activating enzyme</fullName>
    </submittedName>
</protein>
<evidence type="ECO:0000256" key="4">
    <source>
        <dbReference type="ARBA" id="ARBA00023014"/>
    </source>
</evidence>
<dbReference type="STRING" id="460384.SAMN05216313_110134"/>
<dbReference type="RefSeq" id="WP_092363669.1">
    <property type="nucleotide sequence ID" value="NZ_DAINWJ010000415.1"/>
</dbReference>
<evidence type="ECO:0000256" key="1">
    <source>
        <dbReference type="ARBA" id="ARBA00022691"/>
    </source>
</evidence>
<feature type="binding site" evidence="5">
    <location>
        <position position="74"/>
    </location>
    <ligand>
        <name>[4Fe-4S] cluster</name>
        <dbReference type="ChEBI" id="CHEBI:49883"/>
        <note>4Fe-4S-S-AdoMet</note>
    </ligand>
</feature>
<dbReference type="InterPro" id="IPR016431">
    <property type="entry name" value="Pyrv-formate_lyase-activ_prd"/>
</dbReference>
<dbReference type="CDD" id="cd01335">
    <property type="entry name" value="Radical_SAM"/>
    <property type="match status" value="1"/>
</dbReference>
<dbReference type="PANTHER" id="PTHR43075">
    <property type="entry name" value="FORMATE LYASE ACTIVATING ENZYME, PUTATIVE (AFU_ORTHOLOGUE AFUA_2G15630)-RELATED"/>
    <property type="match status" value="1"/>
</dbReference>
<dbReference type="Gene3D" id="3.20.20.70">
    <property type="entry name" value="Aldolase class I"/>
    <property type="match status" value="1"/>
</dbReference>
<feature type="region of interest" description="Disordered" evidence="6">
    <location>
        <begin position="205"/>
        <end position="229"/>
    </location>
</feature>
<organism evidence="8 9">
    <name type="scientific">Enterocloster lavalensis</name>
    <dbReference type="NCBI Taxonomy" id="460384"/>
    <lineage>
        <taxon>Bacteria</taxon>
        <taxon>Bacillati</taxon>
        <taxon>Bacillota</taxon>
        <taxon>Clostridia</taxon>
        <taxon>Lachnospirales</taxon>
        <taxon>Lachnospiraceae</taxon>
        <taxon>Enterocloster</taxon>
    </lineage>
</organism>
<keyword evidence="1 5" id="KW-0949">S-adenosyl-L-methionine</keyword>
<dbReference type="SFLD" id="SFLDS00029">
    <property type="entry name" value="Radical_SAM"/>
    <property type="match status" value="1"/>
</dbReference>
<dbReference type="Proteomes" id="UP000198508">
    <property type="component" value="Unassembled WGS sequence"/>
</dbReference>
<dbReference type="InterPro" id="IPR007197">
    <property type="entry name" value="rSAM"/>
</dbReference>
<evidence type="ECO:0000256" key="6">
    <source>
        <dbReference type="SAM" id="MobiDB-lite"/>
    </source>
</evidence>
<evidence type="ECO:0000256" key="2">
    <source>
        <dbReference type="ARBA" id="ARBA00022723"/>
    </source>
</evidence>
<dbReference type="GeneID" id="93280884"/>
<keyword evidence="8" id="KW-0456">Lyase</keyword>
<name>A0A1I0G5P7_9FIRM</name>
<gene>
    <name evidence="8" type="ORF">SAMN05216313_110134</name>
</gene>
<dbReference type="SUPFAM" id="SSF102114">
    <property type="entry name" value="Radical SAM enzymes"/>
    <property type="match status" value="1"/>
</dbReference>
<dbReference type="PIRSF" id="PIRSF004869">
    <property type="entry name" value="PflX_prd"/>
    <property type="match status" value="1"/>
</dbReference>
<accession>A0A1I0G5P7</accession>
<keyword evidence="4 5" id="KW-0411">Iron-sulfur</keyword>
<keyword evidence="8" id="KW-0670">Pyruvate</keyword>
<dbReference type="PANTHER" id="PTHR43075:SF1">
    <property type="entry name" value="FORMATE LYASE ACTIVATING ENZYME, PUTATIVE (AFU_ORTHOLOGUE AFUA_2G15630)-RELATED"/>
    <property type="match status" value="1"/>
</dbReference>
<dbReference type="AlphaFoldDB" id="A0A1I0G5P7"/>
<dbReference type="InterPro" id="IPR058240">
    <property type="entry name" value="rSAM_sf"/>
</dbReference>
<dbReference type="GO" id="GO:0046872">
    <property type="term" value="F:metal ion binding"/>
    <property type="evidence" value="ECO:0007669"/>
    <property type="project" value="UniProtKB-KW"/>
</dbReference>
<evidence type="ECO:0000256" key="3">
    <source>
        <dbReference type="ARBA" id="ARBA00023004"/>
    </source>
</evidence>
<keyword evidence="9" id="KW-1185">Reference proteome</keyword>
<evidence type="ECO:0000259" key="7">
    <source>
        <dbReference type="Pfam" id="PF04055"/>
    </source>
</evidence>